<dbReference type="EMBL" id="NCKW01016862">
    <property type="protein sequence ID" value="POM60493.1"/>
    <property type="molecule type" value="Genomic_DNA"/>
</dbReference>
<organism evidence="2 3">
    <name type="scientific">Phytophthora palmivora</name>
    <dbReference type="NCBI Taxonomy" id="4796"/>
    <lineage>
        <taxon>Eukaryota</taxon>
        <taxon>Sar</taxon>
        <taxon>Stramenopiles</taxon>
        <taxon>Oomycota</taxon>
        <taxon>Peronosporomycetes</taxon>
        <taxon>Peronosporales</taxon>
        <taxon>Peronosporaceae</taxon>
        <taxon>Phytophthora</taxon>
    </lineage>
</organism>
<comment type="caution">
    <text evidence="2">The sequence shown here is derived from an EMBL/GenBank/DDBJ whole genome shotgun (WGS) entry which is preliminary data.</text>
</comment>
<evidence type="ECO:0000313" key="3">
    <source>
        <dbReference type="Proteomes" id="UP000237271"/>
    </source>
</evidence>
<keyword evidence="3" id="KW-1185">Reference proteome</keyword>
<feature type="compositionally biased region" description="Basic residues" evidence="1">
    <location>
        <begin position="30"/>
        <end position="41"/>
    </location>
</feature>
<gene>
    <name evidence="2" type="ORF">PHPALM_30655</name>
</gene>
<evidence type="ECO:0000256" key="1">
    <source>
        <dbReference type="SAM" id="MobiDB-lite"/>
    </source>
</evidence>
<dbReference type="Proteomes" id="UP000237271">
    <property type="component" value="Unassembled WGS sequence"/>
</dbReference>
<protein>
    <submittedName>
        <fullName evidence="2">Uncharacterized protein</fullName>
    </submittedName>
</protein>
<reference evidence="2 3" key="1">
    <citation type="journal article" date="2017" name="Genome Biol. Evol.">
        <title>Phytophthora megakarya and P. palmivora, closely related causal agents of cacao black pod rot, underwent increases in genome sizes and gene numbers by different mechanisms.</title>
        <authorList>
            <person name="Ali S.S."/>
            <person name="Shao J."/>
            <person name="Lary D.J."/>
            <person name="Kronmiller B."/>
            <person name="Shen D."/>
            <person name="Strem M.D."/>
            <person name="Amoako-Attah I."/>
            <person name="Akrofi A.Y."/>
            <person name="Begoude B.A."/>
            <person name="Ten Hoopen G.M."/>
            <person name="Coulibaly K."/>
            <person name="Kebe B.I."/>
            <person name="Melnick R.L."/>
            <person name="Guiltinan M.J."/>
            <person name="Tyler B.M."/>
            <person name="Meinhardt L.W."/>
            <person name="Bailey B.A."/>
        </authorList>
    </citation>
    <scope>NUCLEOTIDE SEQUENCE [LARGE SCALE GENOMIC DNA]</scope>
    <source>
        <strain evidence="3">sbr112.9</strain>
    </source>
</reference>
<sequence length="63" mass="7202">MGANYCYAKWKNSSERPRPLVGRDIQMRGLGKKGKKKRRRSCTNQDEDEREDDAAEEVEAGDA</sequence>
<dbReference type="AlphaFoldDB" id="A0A2P4X4M2"/>
<proteinExistence type="predicted"/>
<evidence type="ECO:0000313" key="2">
    <source>
        <dbReference type="EMBL" id="POM60493.1"/>
    </source>
</evidence>
<feature type="compositionally biased region" description="Acidic residues" evidence="1">
    <location>
        <begin position="45"/>
        <end position="63"/>
    </location>
</feature>
<name>A0A2P4X4M2_9STRA</name>
<feature type="region of interest" description="Disordered" evidence="1">
    <location>
        <begin position="13"/>
        <end position="63"/>
    </location>
</feature>
<accession>A0A2P4X4M2</accession>